<dbReference type="InterPro" id="IPR006047">
    <property type="entry name" value="GH13_cat_dom"/>
</dbReference>
<dbReference type="Gene3D" id="3.20.20.80">
    <property type="entry name" value="Glycosidases"/>
    <property type="match status" value="1"/>
</dbReference>
<evidence type="ECO:0000259" key="3">
    <source>
        <dbReference type="Pfam" id="PF00128"/>
    </source>
</evidence>
<name>A0A8T0HX09_CERPU</name>
<dbReference type="EMBL" id="CM026426">
    <property type="protein sequence ID" value="KAG0574928.1"/>
    <property type="molecule type" value="Genomic_DNA"/>
</dbReference>
<evidence type="ECO:0000256" key="1">
    <source>
        <dbReference type="ARBA" id="ARBA00008061"/>
    </source>
</evidence>
<evidence type="ECO:0000256" key="2">
    <source>
        <dbReference type="ARBA" id="ARBA00030238"/>
    </source>
</evidence>
<gene>
    <name evidence="4" type="ORF">KC19_VG303000</name>
</gene>
<comment type="caution">
    <text evidence="4">The sequence shown here is derived from an EMBL/GenBank/DDBJ whole genome shotgun (WGS) entry which is preliminary data.</text>
</comment>
<sequence length="252" mass="28697">MTVYSVCNSVHAQILKMSTQPLGSTVGDRLISKILLNQKINQKQNGKVGTCQDLLHGILPLQIKSNFGLYPRIRMGHLNVQSMLFTCDGQERFYNKELHKRQFEYHRGGKMRPARPVPVDALKVIMFQGFDWESYNHNPSWWIHFQSKVEDLFELGVTDVWLPPASQAVDKQGYLPGQLYNLDASLYGKGTDLRNLLDVLHKHGICGIADIVINHRTAGKQDSNGHWNIFQGGVSDKRLAWGAWAVEHLKFF</sequence>
<dbReference type="SUPFAM" id="SSF51445">
    <property type="entry name" value="(Trans)glycosidases"/>
    <property type="match status" value="1"/>
</dbReference>
<evidence type="ECO:0000313" key="5">
    <source>
        <dbReference type="Proteomes" id="UP000822688"/>
    </source>
</evidence>
<dbReference type="EMBL" id="CM026426">
    <property type="protein sequence ID" value="KAG0574926.1"/>
    <property type="molecule type" value="Genomic_DNA"/>
</dbReference>
<dbReference type="AlphaFoldDB" id="A0A8T0HX09"/>
<dbReference type="GO" id="GO:0005975">
    <property type="term" value="P:carbohydrate metabolic process"/>
    <property type="evidence" value="ECO:0007669"/>
    <property type="project" value="InterPro"/>
</dbReference>
<keyword evidence="5" id="KW-1185">Reference proteome</keyword>
<dbReference type="PANTHER" id="PTHR43447">
    <property type="entry name" value="ALPHA-AMYLASE"/>
    <property type="match status" value="1"/>
</dbReference>
<accession>A0A8T0HX09</accession>
<protein>
    <recommendedName>
        <fullName evidence="2">1,4-alpha-D-glucan glucanohydrolase</fullName>
    </recommendedName>
</protein>
<evidence type="ECO:0000313" key="4">
    <source>
        <dbReference type="EMBL" id="KAG0574928.1"/>
    </source>
</evidence>
<dbReference type="EMBL" id="CM026426">
    <property type="protein sequence ID" value="KAG0574929.1"/>
    <property type="molecule type" value="Genomic_DNA"/>
</dbReference>
<dbReference type="InterPro" id="IPR017853">
    <property type="entry name" value="GH"/>
</dbReference>
<organism evidence="4 5">
    <name type="scientific">Ceratodon purpureus</name>
    <name type="common">Fire moss</name>
    <name type="synonym">Dicranum purpureum</name>
    <dbReference type="NCBI Taxonomy" id="3225"/>
    <lineage>
        <taxon>Eukaryota</taxon>
        <taxon>Viridiplantae</taxon>
        <taxon>Streptophyta</taxon>
        <taxon>Embryophyta</taxon>
        <taxon>Bryophyta</taxon>
        <taxon>Bryophytina</taxon>
        <taxon>Bryopsida</taxon>
        <taxon>Dicranidae</taxon>
        <taxon>Pseudoditrichales</taxon>
        <taxon>Ditrichaceae</taxon>
        <taxon>Ceratodon</taxon>
    </lineage>
</organism>
<dbReference type="Pfam" id="PF00128">
    <property type="entry name" value="Alpha-amylase"/>
    <property type="match status" value="1"/>
</dbReference>
<proteinExistence type="inferred from homology"/>
<dbReference type="Proteomes" id="UP000822688">
    <property type="component" value="Chromosome V"/>
</dbReference>
<feature type="domain" description="Glycosyl hydrolase family 13 catalytic" evidence="3">
    <location>
        <begin position="147"/>
        <end position="217"/>
    </location>
</feature>
<comment type="similarity">
    <text evidence="1">Belongs to the glycosyl hydrolase 13 family.</text>
</comment>
<reference evidence="4" key="1">
    <citation type="submission" date="2020-06" db="EMBL/GenBank/DDBJ databases">
        <title>WGS assembly of Ceratodon purpureus strain R40.</title>
        <authorList>
            <person name="Carey S.B."/>
            <person name="Jenkins J."/>
            <person name="Shu S."/>
            <person name="Lovell J.T."/>
            <person name="Sreedasyam A."/>
            <person name="Maumus F."/>
            <person name="Tiley G.P."/>
            <person name="Fernandez-Pozo N."/>
            <person name="Barry K."/>
            <person name="Chen C."/>
            <person name="Wang M."/>
            <person name="Lipzen A."/>
            <person name="Daum C."/>
            <person name="Saski C.A."/>
            <person name="Payton A.C."/>
            <person name="Mcbreen J.C."/>
            <person name="Conrad R.E."/>
            <person name="Kollar L.M."/>
            <person name="Olsson S."/>
            <person name="Huttunen S."/>
            <person name="Landis J.B."/>
            <person name="Wickett N.J."/>
            <person name="Johnson M.G."/>
            <person name="Rensing S.A."/>
            <person name="Grimwood J."/>
            <person name="Schmutz J."/>
            <person name="Mcdaniel S.F."/>
        </authorList>
    </citation>
    <scope>NUCLEOTIDE SEQUENCE</scope>
    <source>
        <strain evidence="4">R40</strain>
    </source>
</reference>